<feature type="transmembrane region" description="Helical" evidence="7">
    <location>
        <begin position="139"/>
        <end position="159"/>
    </location>
</feature>
<feature type="transmembrane region" description="Helical" evidence="7">
    <location>
        <begin position="262"/>
        <end position="280"/>
    </location>
</feature>
<comment type="subcellular location">
    <subcellularLocation>
        <location evidence="1">Cell inner membrane</location>
        <topology evidence="1">Multi-pass membrane protein</topology>
    </subcellularLocation>
</comment>
<accession>A0ABQ1HZ31</accession>
<dbReference type="Pfam" id="PF02653">
    <property type="entry name" value="BPD_transp_2"/>
    <property type="match status" value="1"/>
</dbReference>
<feature type="transmembrane region" description="Helical" evidence="7">
    <location>
        <begin position="179"/>
        <end position="201"/>
    </location>
</feature>
<gene>
    <name evidence="8" type="ORF">GCM10007414_07810</name>
</gene>
<keyword evidence="9" id="KW-1185">Reference proteome</keyword>
<protein>
    <submittedName>
        <fullName evidence="8">ABC transporter permease</fullName>
    </submittedName>
</protein>
<keyword evidence="3" id="KW-1003">Cell membrane</keyword>
<reference evidence="9" key="1">
    <citation type="journal article" date="2019" name="Int. J. Syst. Evol. Microbiol.">
        <title>The Global Catalogue of Microorganisms (GCM) 10K type strain sequencing project: providing services to taxonomists for standard genome sequencing and annotation.</title>
        <authorList>
            <consortium name="The Broad Institute Genomics Platform"/>
            <consortium name="The Broad Institute Genome Sequencing Center for Infectious Disease"/>
            <person name="Wu L."/>
            <person name="Ma J."/>
        </authorList>
    </citation>
    <scope>NUCLEOTIDE SEQUENCE [LARGE SCALE GENOMIC DNA]</scope>
    <source>
        <strain evidence="9">CGMCC 1.10131</strain>
    </source>
</reference>
<evidence type="ECO:0000256" key="7">
    <source>
        <dbReference type="SAM" id="Phobius"/>
    </source>
</evidence>
<dbReference type="Proteomes" id="UP000651977">
    <property type="component" value="Unassembled WGS sequence"/>
</dbReference>
<organism evidence="8 9">
    <name type="scientific">Agarivorans gilvus</name>
    <dbReference type="NCBI Taxonomy" id="680279"/>
    <lineage>
        <taxon>Bacteria</taxon>
        <taxon>Pseudomonadati</taxon>
        <taxon>Pseudomonadota</taxon>
        <taxon>Gammaproteobacteria</taxon>
        <taxon>Alteromonadales</taxon>
        <taxon>Alteromonadaceae</taxon>
        <taxon>Agarivorans</taxon>
    </lineage>
</organism>
<dbReference type="CDD" id="cd06579">
    <property type="entry name" value="TM_PBP1_transp_AraH_like"/>
    <property type="match status" value="1"/>
</dbReference>
<comment type="caution">
    <text evidence="8">The sequence shown here is derived from an EMBL/GenBank/DDBJ whole genome shotgun (WGS) entry which is preliminary data.</text>
</comment>
<evidence type="ECO:0000256" key="3">
    <source>
        <dbReference type="ARBA" id="ARBA00022475"/>
    </source>
</evidence>
<dbReference type="RefSeq" id="WP_229711090.1">
    <property type="nucleotide sequence ID" value="NZ_BMDY01000003.1"/>
</dbReference>
<sequence length="334" mass="35234">MNEVVKMNPKNPSIASSSWLDKLPKFSMSSWAPLIALLVLVLLSAMASDHFLIPRNITNVLRQVSYTGIIALGMTFVIIAGGIDLSVGSMVALVGVLVIMLLNYLGDGWLAVSIAIGAAMVMGAAFGALNGLLTTKGKITAFVATLATMSIFRSLTLYISDAGEMVSQNNYYPDIGGGYWLGIPIPVWLFIGLAFLGHIILRHTAYGRHVCAVGSNPKVASYSAINVQGVYFLTFVIVGFTVGLSAVMLSSRLNSVSPGDAGLFYELDAIAAVVIGGTSLAGGKGTLWGTVIGAIILGIINNMLNLMGVSPYLQGTVKGLVILIAVLMQFKRER</sequence>
<feature type="transmembrane region" description="Helical" evidence="7">
    <location>
        <begin position="230"/>
        <end position="250"/>
    </location>
</feature>
<comment type="similarity">
    <text evidence="2">Belongs to the binding-protein-dependent transport system permease family. AraH/RbsC subfamily.</text>
</comment>
<dbReference type="EMBL" id="BMDY01000003">
    <property type="protein sequence ID" value="GGA97274.1"/>
    <property type="molecule type" value="Genomic_DNA"/>
</dbReference>
<feature type="transmembrane region" description="Helical" evidence="7">
    <location>
        <begin position="111"/>
        <end position="132"/>
    </location>
</feature>
<evidence type="ECO:0000256" key="5">
    <source>
        <dbReference type="ARBA" id="ARBA00022989"/>
    </source>
</evidence>
<evidence type="ECO:0000313" key="9">
    <source>
        <dbReference type="Proteomes" id="UP000651977"/>
    </source>
</evidence>
<proteinExistence type="inferred from homology"/>
<keyword evidence="6 7" id="KW-0472">Membrane</keyword>
<evidence type="ECO:0000256" key="2">
    <source>
        <dbReference type="ARBA" id="ARBA00007942"/>
    </source>
</evidence>
<name>A0ABQ1HZ31_9ALTE</name>
<feature type="transmembrane region" description="Helical" evidence="7">
    <location>
        <begin position="63"/>
        <end position="80"/>
    </location>
</feature>
<evidence type="ECO:0000256" key="4">
    <source>
        <dbReference type="ARBA" id="ARBA00022692"/>
    </source>
</evidence>
<keyword evidence="4 7" id="KW-0812">Transmembrane</keyword>
<evidence type="ECO:0000256" key="6">
    <source>
        <dbReference type="ARBA" id="ARBA00023136"/>
    </source>
</evidence>
<feature type="transmembrane region" description="Helical" evidence="7">
    <location>
        <begin position="287"/>
        <end position="306"/>
    </location>
</feature>
<evidence type="ECO:0000313" key="8">
    <source>
        <dbReference type="EMBL" id="GGA97274.1"/>
    </source>
</evidence>
<evidence type="ECO:0000256" key="1">
    <source>
        <dbReference type="ARBA" id="ARBA00004429"/>
    </source>
</evidence>
<dbReference type="InterPro" id="IPR001851">
    <property type="entry name" value="ABC_transp_permease"/>
</dbReference>
<feature type="transmembrane region" description="Helical" evidence="7">
    <location>
        <begin position="312"/>
        <end position="330"/>
    </location>
</feature>
<keyword evidence="5 7" id="KW-1133">Transmembrane helix</keyword>
<dbReference type="PANTHER" id="PTHR32196">
    <property type="entry name" value="ABC TRANSPORTER PERMEASE PROTEIN YPHD-RELATED-RELATED"/>
    <property type="match status" value="1"/>
</dbReference>